<organism evidence="2 3">
    <name type="scientific">Ensete ventricosum</name>
    <name type="common">Abyssinian banana</name>
    <name type="synonym">Musa ensete</name>
    <dbReference type="NCBI Taxonomy" id="4639"/>
    <lineage>
        <taxon>Eukaryota</taxon>
        <taxon>Viridiplantae</taxon>
        <taxon>Streptophyta</taxon>
        <taxon>Embryophyta</taxon>
        <taxon>Tracheophyta</taxon>
        <taxon>Spermatophyta</taxon>
        <taxon>Magnoliopsida</taxon>
        <taxon>Liliopsida</taxon>
        <taxon>Zingiberales</taxon>
        <taxon>Musaceae</taxon>
        <taxon>Ensete</taxon>
    </lineage>
</organism>
<name>A0A427B642_ENSVE</name>
<reference evidence="2 3" key="1">
    <citation type="journal article" date="2014" name="Agronomy (Basel)">
        <title>A Draft Genome Sequence for Ensete ventricosum, the Drought-Tolerant Tree Against Hunger.</title>
        <authorList>
            <person name="Harrison J."/>
            <person name="Moore K.A."/>
            <person name="Paszkiewicz K."/>
            <person name="Jones T."/>
            <person name="Grant M."/>
            <person name="Ambacheew D."/>
            <person name="Muzemil S."/>
            <person name="Studholme D.J."/>
        </authorList>
    </citation>
    <scope>NUCLEOTIDE SEQUENCE [LARGE SCALE GENOMIC DNA]</scope>
</reference>
<evidence type="ECO:0000256" key="1">
    <source>
        <dbReference type="SAM" id="MobiDB-lite"/>
    </source>
</evidence>
<proteinExistence type="predicted"/>
<dbReference type="AlphaFoldDB" id="A0A427B642"/>
<protein>
    <submittedName>
        <fullName evidence="2">Uncharacterized protein</fullName>
    </submittedName>
</protein>
<sequence length="67" mass="7055">MMGEGVGEDEVRDDGDKNAQEEEGPRDHCVPSLGLVNAHPPETGLEAPELIANVGEAVCIQCPATQQ</sequence>
<dbReference type="EMBL" id="AMZH03000409">
    <property type="protein sequence ID" value="RRT83917.1"/>
    <property type="molecule type" value="Genomic_DNA"/>
</dbReference>
<dbReference type="Proteomes" id="UP000287651">
    <property type="component" value="Unassembled WGS sequence"/>
</dbReference>
<comment type="caution">
    <text evidence="2">The sequence shown here is derived from an EMBL/GenBank/DDBJ whole genome shotgun (WGS) entry which is preliminary data.</text>
</comment>
<feature type="compositionally biased region" description="Basic and acidic residues" evidence="1">
    <location>
        <begin position="14"/>
        <end position="29"/>
    </location>
</feature>
<evidence type="ECO:0000313" key="2">
    <source>
        <dbReference type="EMBL" id="RRT83917.1"/>
    </source>
</evidence>
<evidence type="ECO:0000313" key="3">
    <source>
        <dbReference type="Proteomes" id="UP000287651"/>
    </source>
</evidence>
<accession>A0A427B642</accession>
<feature type="region of interest" description="Disordered" evidence="1">
    <location>
        <begin position="1"/>
        <end position="43"/>
    </location>
</feature>
<gene>
    <name evidence="2" type="ORF">B296_00014330</name>
</gene>
<feature type="compositionally biased region" description="Acidic residues" evidence="1">
    <location>
        <begin position="1"/>
        <end position="13"/>
    </location>
</feature>